<sequence>MVERFNKTEGEMLYKIQYAVESISSDPRLIRTWVRHLPKVVDYLNNYPTRLIRAPGTSKWGLAPSEAILLEEVESKPSISSKRPIGKDEITLKKGDSVRYLLANAEWEGGMENQKRATDPTYSPSIHKIRKIVVSKKEPVLYYLGSDDDEFAPKRGFVREELMHLTRDPELPPQRILSVNFVYVSPINSEFDHAKDYARRRGGQCLGRTGQINGHDVYLWSCENGVHQWEYPLKYIMKKFEWCPLCHHTTERTVRYIFEDLLGKKFPPCRAKFLDGLHLDGYNEELCLAFEYHGPQHYHHNSLYHRENETLETQKIRDQKKRDICKKQNICLIEIPYTADLLSYIRHTLIEKGFLPKQ</sequence>
<proteinExistence type="predicted"/>
<reference evidence="1 2" key="1">
    <citation type="submission" date="2015-10" db="EMBL/GenBank/DDBJ databases">
        <title>Genome analyses suggest a sexual origin of heterokaryosis in a supposedly ancient asexual fungus.</title>
        <authorList>
            <person name="Ropars J."/>
            <person name="Sedzielewska K."/>
            <person name="Noel J."/>
            <person name="Charron P."/>
            <person name="Farinelli L."/>
            <person name="Marton T."/>
            <person name="Kruger M."/>
            <person name="Pelin A."/>
            <person name="Brachmann A."/>
            <person name="Corradi N."/>
        </authorList>
    </citation>
    <scope>NUCLEOTIDE SEQUENCE [LARGE SCALE GENOMIC DNA]</scope>
    <source>
        <strain evidence="1 2">A4</strain>
    </source>
</reference>
<dbReference type="VEuPathDB" id="FungiDB:RhiirFUN_010540"/>
<dbReference type="EMBL" id="LLXI01006597">
    <property type="protein sequence ID" value="PKY62190.1"/>
    <property type="molecule type" value="Genomic_DNA"/>
</dbReference>
<organism evidence="1 2">
    <name type="scientific">Rhizophagus irregularis</name>
    <dbReference type="NCBI Taxonomy" id="588596"/>
    <lineage>
        <taxon>Eukaryota</taxon>
        <taxon>Fungi</taxon>
        <taxon>Fungi incertae sedis</taxon>
        <taxon>Mucoromycota</taxon>
        <taxon>Glomeromycotina</taxon>
        <taxon>Glomeromycetes</taxon>
        <taxon>Glomerales</taxon>
        <taxon>Glomeraceae</taxon>
        <taxon>Rhizophagus</taxon>
    </lineage>
</organism>
<dbReference type="Proteomes" id="UP000234323">
    <property type="component" value="Unassembled WGS sequence"/>
</dbReference>
<gene>
    <name evidence="1" type="ORF">RhiirA4_488250</name>
</gene>
<dbReference type="VEuPathDB" id="FungiDB:FUN_014311"/>
<name>A0A2I1HTI6_9GLOM</name>
<evidence type="ECO:0000313" key="1">
    <source>
        <dbReference type="EMBL" id="PKY62190.1"/>
    </source>
</evidence>
<accession>A0A2I1HTI6</accession>
<protein>
    <submittedName>
        <fullName evidence="1">Uncharacterized protein</fullName>
    </submittedName>
</protein>
<dbReference type="Gene3D" id="3.40.960.10">
    <property type="entry name" value="VSR Endonuclease"/>
    <property type="match status" value="1"/>
</dbReference>
<dbReference type="AlphaFoldDB" id="A0A2I1HTI6"/>
<dbReference type="VEuPathDB" id="FungiDB:RhiirA1_399652"/>
<comment type="caution">
    <text evidence="1">The sequence shown here is derived from an EMBL/GenBank/DDBJ whole genome shotgun (WGS) entry which is preliminary data.</text>
</comment>
<evidence type="ECO:0000313" key="2">
    <source>
        <dbReference type="Proteomes" id="UP000234323"/>
    </source>
</evidence>
<keyword evidence="2" id="KW-1185">Reference proteome</keyword>